<dbReference type="AlphaFoldDB" id="A0A1H8KGA8"/>
<name>A0A1H8KGA8_9GAMM</name>
<organism evidence="1 2">
    <name type="scientific">Vreelandella aquamarina</name>
    <dbReference type="NCBI Taxonomy" id="77097"/>
    <lineage>
        <taxon>Bacteria</taxon>
        <taxon>Pseudomonadati</taxon>
        <taxon>Pseudomonadota</taxon>
        <taxon>Gammaproteobacteria</taxon>
        <taxon>Oceanospirillales</taxon>
        <taxon>Halomonadaceae</taxon>
        <taxon>Vreelandella</taxon>
    </lineage>
</organism>
<dbReference type="EMBL" id="FODB01000031">
    <property type="protein sequence ID" value="SEN91942.1"/>
    <property type="molecule type" value="Genomic_DNA"/>
</dbReference>
<gene>
    <name evidence="1" type="ORF">SAMN04490369_103134</name>
</gene>
<accession>A0A1H8KGA8</accession>
<sequence length="46" mass="5067">MGINFSSREFIDETALPGAQVQHFSLAGTHYGDYLFHDQPGTIALL</sequence>
<evidence type="ECO:0000313" key="2">
    <source>
        <dbReference type="Proteomes" id="UP000199493"/>
    </source>
</evidence>
<protein>
    <submittedName>
        <fullName evidence="1">Uncharacterized protein</fullName>
    </submittedName>
</protein>
<dbReference type="Proteomes" id="UP000199493">
    <property type="component" value="Unassembled WGS sequence"/>
</dbReference>
<reference evidence="1 2" key="1">
    <citation type="submission" date="2016-10" db="EMBL/GenBank/DDBJ databases">
        <authorList>
            <person name="de Groot N.N."/>
        </authorList>
    </citation>
    <scope>NUCLEOTIDE SEQUENCE [LARGE SCALE GENOMIC DNA]</scope>
    <source>
        <strain evidence="1 2">558</strain>
    </source>
</reference>
<proteinExistence type="predicted"/>
<evidence type="ECO:0000313" key="1">
    <source>
        <dbReference type="EMBL" id="SEN91942.1"/>
    </source>
</evidence>
<dbReference type="RefSeq" id="WP_167359365.1">
    <property type="nucleotide sequence ID" value="NZ_FODB01000031.1"/>
</dbReference>